<feature type="region of interest" description="Disordered" evidence="11">
    <location>
        <begin position="5124"/>
        <end position="5148"/>
    </location>
</feature>
<dbReference type="Pfam" id="PF21089">
    <property type="entry name" value="PKS_DH_N"/>
    <property type="match status" value="2"/>
</dbReference>
<dbReference type="InterPro" id="IPR049551">
    <property type="entry name" value="PKS_DH_C"/>
</dbReference>
<dbReference type="InterPro" id="IPR032821">
    <property type="entry name" value="PKS_assoc"/>
</dbReference>
<evidence type="ECO:0000256" key="5">
    <source>
        <dbReference type="ARBA" id="ARBA00022679"/>
    </source>
</evidence>
<dbReference type="InterPro" id="IPR013968">
    <property type="entry name" value="PKS_KR"/>
</dbReference>
<dbReference type="PROSITE" id="PS00606">
    <property type="entry name" value="KS3_1"/>
    <property type="match status" value="3"/>
</dbReference>
<feature type="active site" description="Proton acceptor; for dehydratase activity" evidence="9">
    <location>
        <position position="4262"/>
    </location>
</feature>
<dbReference type="Gene3D" id="3.40.50.720">
    <property type="entry name" value="NAD(P)-binding Rossmann-like Domain"/>
    <property type="match status" value="3"/>
</dbReference>
<feature type="region of interest" description="N-terminal hotdog fold" evidence="9">
    <location>
        <begin position="954"/>
        <end position="1078"/>
    </location>
</feature>
<accession>A0ABS2V0X8</accession>
<dbReference type="InterPro" id="IPR014031">
    <property type="entry name" value="Ketoacyl_synth_C"/>
</dbReference>
<feature type="active site" description="Proton acceptor; for dehydratase activity" evidence="9">
    <location>
        <position position="986"/>
    </location>
</feature>
<feature type="domain" description="Ketosynthase family 3 (KS3)" evidence="13">
    <location>
        <begin position="37"/>
        <end position="464"/>
    </location>
</feature>
<dbReference type="Pfam" id="PF18369">
    <property type="entry name" value="PKS_DE"/>
    <property type="match status" value="1"/>
</dbReference>
<keyword evidence="8" id="KW-0012">Acyltransferase</keyword>
<name>A0ABS2V0X8_9ACTN</name>
<sequence>MPATSPNEEKLRDYLKRVTADLRQARQRLNAAEARNREPIAIVGMACRFPGGVDSPESLWRLVADEAEGISALPTDRGWDLDALFDADPLRAGTSYIRGGGFLHGAAEFDAGFFGISPREALAMDPQQRLLLETAWETLERSGIVPATLRGENVGVFVGAVPQDYAPRHGDPAAEDLEGYLAVGNTTSVMSGRVAYALGLRGPAVTVDTACSSSLVALHLAVQALRQGECTMALAGGVTVMAAPNWIVDLSRQQGLAADGRCKAFAEGADGFGPAEGVGLLLVERLSDALRNGHRVLAVVRGSAVNQDGASNGLTAPNDEAQEDVIRRALANAGLTTGEVDAVEAHGTGTRLGDPIEAQALLATYGQERGESGPLLLGSLKSNIGHTQAAAGVAGVIKMVMAMRHGMLPRTLHVDEPSTHIDWSAGQVALLTESQEWPGTGRPRRAGVSSFGISGTNAHVVLEQAPWPDTTSDEQPEEEARAGALADASAAVVPWVLSARSAEGLRDQAARLLAHLDDENARDARQDGDDRDARQDGDDRDAVRPADVGHSLLATRALWDHRAVAVGTDDTTLRTALAAVAAGEPGVVSGVAGAGSRPVFVFPGQGAQWSRMGLELADAFPVFAASLDACAQALRPFTDWDLRTELAGDLARVDVVQPASWAVMVSLARLWESFGVTPAAVVGHSQGEIAAAVVAGALSLEDGARIVAERSRVIGERLAGRGGMASVALPADAVRERVEGYGDRLAVAAVNGPSSTVVSGEPAALDELLGVLESDGVRVRRIAVDYASHSSHVESIRDELLEVLAPVAPRSATVPFYSTVTGGPIDTDTLDAAYWVRNLRGTVEFEATVRALIADGLTAFVECSAHPVLAVGVEESGASSVVGSLRRDDGGAQRFVTSLAQAFTTGLPVDLGALVADGRTVDLPTYAFQGTHYWIRPRLGRADVTAVGLGAAHHPLLGAVVRLADTDGALLTGRLSLADHPWLTDHAVDGHVILPGAAYVELAVRAGDEVGCGRVADLTLQAPLELVDGRPVTVQVAVGAPEADGSRLLTVHARTDDSGDAAWTCHATGTLAPAGAADPGFDLTAWPPPGATAVPVDAFYDEAAALGYQYGPAFQGLRAAWTAGDDVFAEVSPPASEDADRFLLHPAALDAALHAILVRTGGTGGTADTGTLRLPFSWSGVEVHATGASDLRVHLTRTADDTVSVRLGDTDGAPVAAVDALVLRAPATDALGTSGPADLLHVVWEPAADIPATAPTVVFLDAADGALDTLDGSVPDIVAVTLPDDTGMRGTGIRDTDVRDTDVRDTDVRGTGIGDTDIREAVGSALALVRGWLADDRFADARLAFVTHRDSLAHAAVRGFVRSAQTEHPGRFQLLEIAPGTSPSQDATAAALATAEPQLALGPDGVATPRLAPVPAAPDTTATPFDADGTVLVTGGTGTLGSLLARHLVTEHGVRHLLLVSRGGPDAPGAPELAAELTAHGARVGLAACDAADRDALAAVLAGIDPAHPLTAVVHTAGALADTVVTSLTEAHVDQVLRPKADAARHLHELTAELDLSAFVLFSSAAGVLGTAGQANYAAANAYLDALAARRHRERLPAVSLAWGYWEQASGLTGHLDRGDVLRLARTGVAPMTTAQGLALFDAALHTPHPAVVPLALDRAALREAAHGDTLSSLLRAHAPRVRRRVTTAGRGTPAAVSDFARHVLALAPEQREHTLTELVRAQAGAVLGHESAAAVDAAQPFRALGFDSLAAVELRNRLNTATGLRLPATAVFDHPTPARLAAHIGTLLDGGPGPLTTPGPRRTSATDEPVAIVGMACRLPGGVGSPEELWQLVADGVDAVSPFPTDRGWDMDALLGATDGSGGTSYVRDGGFLYDAAEFDAGFFGISPREALATDPQQRLLLETSWEALERAGIDPTSLKGSRTGVFTGVMYHDYASRLDRLPEGVEGYLATGTSGSVASGRVAYTLGLEGPAVTVDTACSSSLVALHLAAQALRQGECTMALAGGVTVLSSPSVFSEFSRQQGLATDGRCKSFADAADGTGWAEGVGVLLVERLSDARRNGHRVLAVVRGSAVNQDGASNGLTAPNGPAQQRVIRQALESARLTTGEVDAVEAHGTGTRLGDPIEAQALLATYGQERGESGPLLLGSLKSNIGHAQAAAGVAGVIKMVMAMRHGVLPRTLHVDAPSSHIDWSAGEVSLLTEAREWPGTGRPRRAGVSSFGVSGTNAHVILESAEPVDAPAPSLPTAGGGVTPWVLSAASDDALRATADRLRAHLLAAPDADRDPLSVAGALVRSRARLERRAVVVGRDREELLAGLRAVAAGEPGVVSGAAGAGSRPVFVFPGQGAQWSRMGLELADVFPVFAASLDACGEALGPFTDWDLRTELAGDLARVDVVQPASWAVMVSLARLWESFGVTPAAVVGHSQGEIAAAVIAGALSLEDGARIVAERSRVIGERLAGRGGMASVALPADAVRERVEGYGDRLAVAAVNGPSSTVVSGEPAALDELLGVLESEGVRVRRIAVDYASHSSHVESIRDELLEVLAPVAPRTATVPFYSTVTGGPIDTDTLDAAYWVRNLRGTVEFEATVRALIGDGLTAFIECSAHPVLAVGVEESGASTVVGSLRRDDGDAQRFVTSLAQAFVTGLPVDFTPLTGDGGRVDLPTYPFQRSRFWLEEGELPATAVPRDEVEERFWEAVEREDLESLARSLDLDGENLRPLLPALASWRRASRQESVIDSWRYKTAWRPVPGTSVPVLSGTWLVVVPAAIAEDDTTTSLVRALTGRGADVVTLAVTADDADRTALAARVQEALAGRPKAGGVLSLWALDETPTDAQPLVSAGLAGTVALVQALRDLDAPAPLWCLTGGAVATGPSDATMTISAVQAQVWGVGRVAALEQAGVWGGLVDLPADADERALRRLCGILAEPGGEDQLAVRAAGVLARRMVRAPLGSAAAPRRWQPDGTVLITGGLGALGAHVARWLAREGAEHLVLTSRRGGDAPGAEDLARELTALGARVTVAACDIADRAAVEALVTGLAEQGDPVRAVMHAAVQAELAPLTDASPGHFAALLGAKVAGAEHLDALLGADVDAFVLFSSIAGFWGSGDHAAYAAANAHLDALAERRRARGLAATSIAWGIWDAYNDWDSMSAAERRTITDRAVQQGLPLLDPEAACAGLRQTLDHDETFVAIADIAWGPFATLFTSARPSALIREIPEAAAAADAAAPGDAAGHDAAALLRRLGALPREDRERELADLVRAQAAAVLGHATADQVGLDRAFRELGFDSLTAVDLRNRLNAATGERLPATVVFDHPTPAELAAHLHDRCFPDAADRPAAAAPVVTATTALHDEPVAIVGMACRLPGGVASPDELWRLVRDGGDAITGFPENRGWDLDGLYDPDPATPGKTYARHGGFLHDAAEFDAGFFGIAPREALAMDPQQRLLLETSWEAIERAGIDPATLKGSRTGTFIGANPSDYRAAMGQAPEGYEGHLVTGGHNSVVSGRIAYTFGLEGPAVTVDTACSSSLTALHLAAQAVKQGECEMALAGGVAIMSTPEGFIGFSRQRGLSHDGRCRTFSSDAEGIGLSEGVGVILLERLSEARRHGHPVLAVIRGSATNQDGASNGLSAPNGPSQQRVIRQALANAGLTTGEVDAVEAHGTGTTLGDPIEAQALLATYGQDRDGGHPLYLGSLKSNIGHPQAAAGIAGVVKTVLALQHGVLPRTLHVEEPSPEVDWASGAVELLTEERVWPQTGRARRAAVSGFGISGTNAHVVLEQAPQEEPAAEALPEPEVQEPGAVVPWVLSAASEAALTEQVERLAAYVEARPELGAVDVAVSLLGRARLGHRAVFAGRDRGALLGALSVAVDADAGAGAGVGVRDGRVGFLFAGQGSQRAGMGGELAAAFPVFGAVWDEVWAAVGLSPDEGDVSRTGWAQPALFAFEVALFRLVESWGVRPDVVVGHSVGEIAAAHVSGVLSLADAVRLVVARGRLMQELPVGGAMVAVAVAESEVLEVLAGRRDVSVAAVNGPSSVVISGAEGVVEEVAALFVERGVRTRRLRVSHAFHSPLMEPMLDEFRQVLDSLTFRAPSVEWVSTVAGGGDVASAEYWVRHARVEVRFADAVADLEGRGLTALVEIGPDATLTGMAGQALADPEALALVALCRKDRDEAVSVVEGLGRAWTSGVPVDWAPLCSGGRRVDLPTYAFQRTHYWLPKSTASGDAEGLGLSGTGHPLLGAAVSLAEGGSVVLTGRVARGAQPWVTDHQVAGAVLLPGTAFVELAVRAGDEVGCGRVDELTLQAPLILPERGGVRLQVVVEAPDAMGGRPVAVHSRPDAGDTWTLHATGRLTAAAGDAPDQDLAAWPPADAEPVDLTDFYEDLAERGYHYGHAFRGLASAWRHGTDLLAEVALPEDGDAASYGIHPALLDAALHPVLLDAGAPGEENVRLPFSFDGVELHASGAAAARVRIARTGTDSVALTLLDASGHTVARVDGLVSRLVKGGALGAAAGGESLFHLDWKPASEITSAAPARGDGRWAVLQSTGADVLPALKSGAATVEAYPDLDALIAGVDAGAPVPDTVVLATPATAGAVGDDLAGTVHRRTADALATAQRWLADERFARARLVCVTRGAVPLAGDAATGLPGAALWGLMRSAQAEHPGRFAVVDVDDSAASWDALAGAVASGHEQLAVRAGTSLAPALAPAGAAPETTPDVRLDTGTVLVTGGTGTLGGLVARHLVTRHGVRRLLLTSRRGQHAEGAADLVADLTAAGASEVTVAACDAADPSALAGLLAGFGDDNPLSGVVHAAGVTDDGIVGTLTAEQLERVLRPKVDAAVHLHRLTQHMELSAFVLFSSFSGVLGSAGQANYAAANAFLDALAQHRRALGLPGVSLAWGLWEQASGITGRLDRGDLARGTRAGVRALTTGQALALFDRALTADRALLVPVALDQRALTARAATEPVPPLFRDLVRVPVRRAAAVGGPAAGDGPTLARRLAAVPAEKREALLLDTVRGHAATVLGHGSPGTVGAETGFLDQGFDSLMAVELRNRLALESGIRLPATVIFDCPTPTALARYLGEELAVADGTDTRAAEEERVRRAFSAIPLNRLREAGVLDTLVRLAGLDTADALTGAPSPDGDPDGTTDDDASAGIDGMDLDDLLRLAGDDQ</sequence>
<dbReference type="InterPro" id="IPR006162">
    <property type="entry name" value="Ppantetheine_attach_site"/>
</dbReference>
<dbReference type="Pfam" id="PF08659">
    <property type="entry name" value="KR"/>
    <property type="match status" value="3"/>
</dbReference>
<dbReference type="Gene3D" id="3.10.129.110">
    <property type="entry name" value="Polyketide synthase dehydratase"/>
    <property type="match status" value="2"/>
</dbReference>
<keyword evidence="10" id="KW-0175">Coiled coil</keyword>
<dbReference type="CDD" id="cd08952">
    <property type="entry name" value="KR_1_SDR_x"/>
    <property type="match status" value="1"/>
</dbReference>
<dbReference type="InterPro" id="IPR036299">
    <property type="entry name" value="Polyketide_synth_docking_sf"/>
</dbReference>
<dbReference type="InterPro" id="IPR020807">
    <property type="entry name" value="PKS_DH"/>
</dbReference>
<feature type="domain" description="PKS/mFAS DH" evidence="14">
    <location>
        <begin position="954"/>
        <end position="1232"/>
    </location>
</feature>
<keyword evidence="5" id="KW-0808">Transferase</keyword>
<evidence type="ECO:0000259" key="12">
    <source>
        <dbReference type="PROSITE" id="PS50075"/>
    </source>
</evidence>
<dbReference type="SMART" id="SM01294">
    <property type="entry name" value="PKS_PP_betabranch"/>
    <property type="match status" value="2"/>
</dbReference>
<dbReference type="InterPro" id="IPR009081">
    <property type="entry name" value="PP-bd_ACP"/>
</dbReference>
<dbReference type="SMART" id="SM00825">
    <property type="entry name" value="PKS_KS"/>
    <property type="match status" value="3"/>
</dbReference>
<evidence type="ECO:0000259" key="14">
    <source>
        <dbReference type="PROSITE" id="PS52019"/>
    </source>
</evidence>
<evidence type="ECO:0000256" key="3">
    <source>
        <dbReference type="ARBA" id="ARBA00022450"/>
    </source>
</evidence>
<dbReference type="Proteomes" id="UP000664109">
    <property type="component" value="Unassembled WGS sequence"/>
</dbReference>
<dbReference type="PROSITE" id="PS52004">
    <property type="entry name" value="KS3_2"/>
    <property type="match status" value="3"/>
</dbReference>
<feature type="region of interest" description="C-terminal hotdog fold" evidence="9">
    <location>
        <begin position="4365"/>
        <end position="4502"/>
    </location>
</feature>
<evidence type="ECO:0000256" key="9">
    <source>
        <dbReference type="PROSITE-ProRule" id="PRU01363"/>
    </source>
</evidence>
<dbReference type="SUPFAM" id="SSF101173">
    <property type="entry name" value="Docking domain B of the erythromycin polyketide synthase (DEBS)"/>
    <property type="match status" value="1"/>
</dbReference>
<feature type="region of interest" description="C-terminal hotdog fold" evidence="9">
    <location>
        <begin position="1091"/>
        <end position="1232"/>
    </location>
</feature>
<feature type="region of interest" description="Disordered" evidence="11">
    <location>
        <begin position="520"/>
        <end position="546"/>
    </location>
</feature>
<dbReference type="NCBIfam" id="NF045894">
    <property type="entry name" value="PKS_plus_SDR"/>
    <property type="match status" value="1"/>
</dbReference>
<evidence type="ECO:0000256" key="10">
    <source>
        <dbReference type="SAM" id="Coils"/>
    </source>
</evidence>
<dbReference type="Pfam" id="PF00698">
    <property type="entry name" value="Acyl_transf_1"/>
    <property type="match status" value="3"/>
</dbReference>
<feature type="active site" description="Proton donor; for dehydratase activity" evidence="9">
    <location>
        <position position="1150"/>
    </location>
</feature>
<dbReference type="Gene3D" id="6.10.140.1830">
    <property type="match status" value="1"/>
</dbReference>
<dbReference type="Pfam" id="PF00109">
    <property type="entry name" value="ketoacyl-synt"/>
    <property type="match status" value="3"/>
</dbReference>
<dbReference type="SMART" id="SM00822">
    <property type="entry name" value="PKS_KR"/>
    <property type="match status" value="3"/>
</dbReference>
<feature type="domain" description="Ketosynthase family 3 (KS3)" evidence="13">
    <location>
        <begin position="1808"/>
        <end position="2234"/>
    </location>
</feature>
<dbReference type="InterPro" id="IPR014030">
    <property type="entry name" value="Ketoacyl_synth_N"/>
</dbReference>
<dbReference type="InterPro" id="IPR057326">
    <property type="entry name" value="KR_dom"/>
</dbReference>
<feature type="compositionally biased region" description="Basic and acidic residues" evidence="11">
    <location>
        <begin position="520"/>
        <end position="544"/>
    </location>
</feature>
<feature type="compositionally biased region" description="Acidic residues" evidence="11">
    <location>
        <begin position="5133"/>
        <end position="5143"/>
    </location>
</feature>
<dbReference type="Pfam" id="PF02801">
    <property type="entry name" value="Ketoacyl-synt_C"/>
    <property type="match status" value="3"/>
</dbReference>
<feature type="region of interest" description="N-terminal hotdog fold" evidence="9">
    <location>
        <begin position="4230"/>
        <end position="4352"/>
    </location>
</feature>
<proteinExistence type="predicted"/>
<dbReference type="Gene3D" id="1.10.1200.10">
    <property type="entry name" value="ACP-like"/>
    <property type="match status" value="3"/>
</dbReference>
<feature type="domain" description="PKS/mFAS DH" evidence="14">
    <location>
        <begin position="4230"/>
        <end position="4502"/>
    </location>
</feature>
<evidence type="ECO:0000256" key="4">
    <source>
        <dbReference type="ARBA" id="ARBA00022553"/>
    </source>
</evidence>
<feature type="domain" description="Carrier" evidence="12">
    <location>
        <begin position="3252"/>
        <end position="3327"/>
    </location>
</feature>
<keyword evidence="6" id="KW-0045">Antibiotic biosynthesis</keyword>
<dbReference type="Pfam" id="PF08990">
    <property type="entry name" value="Docking"/>
    <property type="match status" value="1"/>
</dbReference>
<feature type="region of interest" description="Disordered" evidence="11">
    <location>
        <begin position="464"/>
        <end position="485"/>
    </location>
</feature>
<dbReference type="SMART" id="SM00827">
    <property type="entry name" value="PKS_AT"/>
    <property type="match status" value="3"/>
</dbReference>
<evidence type="ECO:0000259" key="13">
    <source>
        <dbReference type="PROSITE" id="PS52004"/>
    </source>
</evidence>
<keyword evidence="16" id="KW-1185">Reference proteome</keyword>
<dbReference type="InterPro" id="IPR049900">
    <property type="entry name" value="PKS_mFAS_DH"/>
</dbReference>
<keyword evidence="7" id="KW-0511">Multifunctional enzyme</keyword>
<dbReference type="InterPro" id="IPR020806">
    <property type="entry name" value="PKS_PP-bd"/>
</dbReference>
<dbReference type="SUPFAM" id="SSF47336">
    <property type="entry name" value="ACP-like"/>
    <property type="match status" value="3"/>
</dbReference>
<dbReference type="InterPro" id="IPR020841">
    <property type="entry name" value="PKS_Beta-ketoAc_synthase_dom"/>
</dbReference>
<protein>
    <submittedName>
        <fullName evidence="15">SDR family NAD(P)-dependent oxidoreductase</fullName>
    </submittedName>
</protein>
<dbReference type="InterPro" id="IPR042104">
    <property type="entry name" value="PKS_dehydratase_sf"/>
</dbReference>
<dbReference type="SUPFAM" id="SSF51735">
    <property type="entry name" value="NAD(P)-binding Rossmann-fold domains"/>
    <property type="match status" value="6"/>
</dbReference>
<reference evidence="15 16" key="1">
    <citation type="journal article" date="2016" name="Arch. Microbiol.">
        <title>Streptomyces zhihengii sp. nov., isolated from rhizospheric soil of Psammosilene tunicoides.</title>
        <authorList>
            <person name="Huang M.J."/>
            <person name="Fei J.J."/>
            <person name="Salam N."/>
            <person name="Kim C.J."/>
            <person name="Hozzein W.N."/>
            <person name="Xiao M."/>
            <person name="Huang H.Q."/>
            <person name="Li W.J."/>
        </authorList>
    </citation>
    <scope>NUCLEOTIDE SEQUENCE [LARGE SCALE GENOMIC DNA]</scope>
    <source>
        <strain evidence="15 16">YIM T102</strain>
    </source>
</reference>
<evidence type="ECO:0000313" key="16">
    <source>
        <dbReference type="Proteomes" id="UP000664109"/>
    </source>
</evidence>
<dbReference type="InterPro" id="IPR050091">
    <property type="entry name" value="PKS_NRPS_Biosynth_Enz"/>
</dbReference>
<dbReference type="SUPFAM" id="SSF52151">
    <property type="entry name" value="FabD/lysophospholipase-like"/>
    <property type="match status" value="3"/>
</dbReference>
<feature type="domain" description="Ketosynthase family 3 (KS3)" evidence="13">
    <location>
        <begin position="3350"/>
        <end position="3776"/>
    </location>
</feature>
<dbReference type="InterPro" id="IPR041618">
    <property type="entry name" value="PKS_DE"/>
</dbReference>
<dbReference type="PANTHER" id="PTHR43775:SF51">
    <property type="entry name" value="INACTIVE PHENOLPHTHIOCEROL SYNTHESIS POLYKETIDE SYNTHASE TYPE I PKS1-RELATED"/>
    <property type="match status" value="1"/>
</dbReference>
<dbReference type="InterPro" id="IPR016039">
    <property type="entry name" value="Thiolase-like"/>
</dbReference>
<dbReference type="Gene3D" id="3.30.70.3290">
    <property type="match status" value="3"/>
</dbReference>
<comment type="pathway">
    <text evidence="2">Antibiotic biosynthesis.</text>
</comment>
<feature type="domain" description="Carrier" evidence="12">
    <location>
        <begin position="5001"/>
        <end position="5076"/>
    </location>
</feature>
<dbReference type="SMART" id="SM00823">
    <property type="entry name" value="PKS_PP"/>
    <property type="match status" value="3"/>
</dbReference>
<dbReference type="Pfam" id="PF14765">
    <property type="entry name" value="PS-DH"/>
    <property type="match status" value="2"/>
</dbReference>
<dbReference type="InterPro" id="IPR014043">
    <property type="entry name" value="Acyl_transferase_dom"/>
</dbReference>
<evidence type="ECO:0000313" key="15">
    <source>
        <dbReference type="EMBL" id="MBM9623497.1"/>
    </source>
</evidence>
<evidence type="ECO:0000256" key="1">
    <source>
        <dbReference type="ARBA" id="ARBA00001957"/>
    </source>
</evidence>
<evidence type="ECO:0000256" key="6">
    <source>
        <dbReference type="ARBA" id="ARBA00023194"/>
    </source>
</evidence>
<dbReference type="SUPFAM" id="SSF55048">
    <property type="entry name" value="Probable ACP-binding domain of malonyl-CoA ACP transacylase"/>
    <property type="match status" value="3"/>
</dbReference>
<evidence type="ECO:0000256" key="7">
    <source>
        <dbReference type="ARBA" id="ARBA00023268"/>
    </source>
</evidence>
<dbReference type="InterPro" id="IPR018201">
    <property type="entry name" value="Ketoacyl_synth_AS"/>
</dbReference>
<feature type="domain" description="Carrier" evidence="12">
    <location>
        <begin position="1714"/>
        <end position="1789"/>
    </location>
</feature>
<feature type="coiled-coil region" evidence="10">
    <location>
        <begin position="8"/>
        <end position="35"/>
    </location>
</feature>
<dbReference type="InterPro" id="IPR036291">
    <property type="entry name" value="NAD(P)-bd_dom_sf"/>
</dbReference>
<comment type="caution">
    <text evidence="15">The sequence shown here is derived from an EMBL/GenBank/DDBJ whole genome shotgun (WGS) entry which is preliminary data.</text>
</comment>
<dbReference type="PANTHER" id="PTHR43775">
    <property type="entry name" value="FATTY ACID SYNTHASE"/>
    <property type="match status" value="1"/>
</dbReference>
<gene>
    <name evidence="15" type="ORF">JE024_33415</name>
</gene>
<dbReference type="CDD" id="cd08956">
    <property type="entry name" value="KR_3_FAS_SDR_x"/>
    <property type="match status" value="2"/>
</dbReference>
<evidence type="ECO:0000256" key="2">
    <source>
        <dbReference type="ARBA" id="ARBA00004792"/>
    </source>
</evidence>
<dbReference type="SMART" id="SM00826">
    <property type="entry name" value="PKS_DH"/>
    <property type="match status" value="2"/>
</dbReference>
<dbReference type="InterPro" id="IPR001227">
    <property type="entry name" value="Ac_transferase_dom_sf"/>
</dbReference>
<feature type="active site" description="Proton donor; for dehydratase activity" evidence="9">
    <location>
        <position position="4424"/>
    </location>
</feature>
<dbReference type="Gene3D" id="3.40.366.10">
    <property type="entry name" value="Malonyl-Coenzyme A Acyl Carrier Protein, domain 2"/>
    <property type="match status" value="3"/>
</dbReference>
<dbReference type="EMBL" id="JAFEJA010000002">
    <property type="protein sequence ID" value="MBM9623497.1"/>
    <property type="molecule type" value="Genomic_DNA"/>
</dbReference>
<dbReference type="Pfam" id="PF16197">
    <property type="entry name" value="KAsynt_C_assoc"/>
    <property type="match status" value="3"/>
</dbReference>
<dbReference type="SUPFAM" id="SSF53901">
    <property type="entry name" value="Thiolase-like"/>
    <property type="match status" value="3"/>
</dbReference>
<keyword evidence="4" id="KW-0597">Phosphoprotein</keyword>
<dbReference type="InterPro" id="IPR016036">
    <property type="entry name" value="Malonyl_transacylase_ACP-bd"/>
</dbReference>
<dbReference type="InterPro" id="IPR015083">
    <property type="entry name" value="NorB/c/GfsB-D-like_docking"/>
</dbReference>
<evidence type="ECO:0000256" key="8">
    <source>
        <dbReference type="ARBA" id="ARBA00023315"/>
    </source>
</evidence>
<organism evidence="15 16">
    <name type="scientific">Streptomyces zhihengii</name>
    <dbReference type="NCBI Taxonomy" id="1818004"/>
    <lineage>
        <taxon>Bacteria</taxon>
        <taxon>Bacillati</taxon>
        <taxon>Actinomycetota</taxon>
        <taxon>Actinomycetes</taxon>
        <taxon>Kitasatosporales</taxon>
        <taxon>Streptomycetaceae</taxon>
        <taxon>Streptomyces</taxon>
    </lineage>
</organism>
<dbReference type="PROSITE" id="PS00012">
    <property type="entry name" value="PHOSPHOPANTETHEINE"/>
    <property type="match status" value="2"/>
</dbReference>
<dbReference type="CDD" id="cd00833">
    <property type="entry name" value="PKS"/>
    <property type="match status" value="3"/>
</dbReference>
<evidence type="ECO:0000256" key="11">
    <source>
        <dbReference type="SAM" id="MobiDB-lite"/>
    </source>
</evidence>
<dbReference type="Pfam" id="PF00550">
    <property type="entry name" value="PP-binding"/>
    <property type="match status" value="3"/>
</dbReference>
<keyword evidence="3" id="KW-0596">Phosphopantetheine</keyword>
<dbReference type="PROSITE" id="PS50075">
    <property type="entry name" value="CARRIER"/>
    <property type="match status" value="3"/>
</dbReference>
<dbReference type="Gene3D" id="3.40.47.10">
    <property type="match status" value="3"/>
</dbReference>
<dbReference type="InterPro" id="IPR036736">
    <property type="entry name" value="ACP-like_sf"/>
</dbReference>
<dbReference type="InterPro" id="IPR016035">
    <property type="entry name" value="Acyl_Trfase/lysoPLipase"/>
</dbReference>
<dbReference type="InterPro" id="IPR049552">
    <property type="entry name" value="PKS_DH_N"/>
</dbReference>
<dbReference type="PROSITE" id="PS52019">
    <property type="entry name" value="PKS_MFAS_DH"/>
    <property type="match status" value="2"/>
</dbReference>
<dbReference type="RefSeq" id="WP_205377623.1">
    <property type="nucleotide sequence ID" value="NZ_JAFEJA010000002.1"/>
</dbReference>
<comment type="cofactor">
    <cofactor evidence="1">
        <name>pantetheine 4'-phosphate</name>
        <dbReference type="ChEBI" id="CHEBI:47942"/>
    </cofactor>
</comment>